<name>A0ABQ2D1A0_9DEIO</name>
<keyword evidence="2" id="KW-0238">DNA-binding</keyword>
<evidence type="ECO:0000256" key="3">
    <source>
        <dbReference type="ARBA" id="ARBA00023163"/>
    </source>
</evidence>
<dbReference type="InterPro" id="IPR036388">
    <property type="entry name" value="WH-like_DNA-bd_sf"/>
</dbReference>
<organism evidence="5 6">
    <name type="scientific">Deinococcus roseus</name>
    <dbReference type="NCBI Taxonomy" id="392414"/>
    <lineage>
        <taxon>Bacteria</taxon>
        <taxon>Thermotogati</taxon>
        <taxon>Deinococcota</taxon>
        <taxon>Deinococci</taxon>
        <taxon>Deinococcales</taxon>
        <taxon>Deinococcaceae</taxon>
        <taxon>Deinococcus</taxon>
    </lineage>
</organism>
<gene>
    <name evidence="5" type="ORF">GCM10008938_29270</name>
</gene>
<evidence type="ECO:0000256" key="1">
    <source>
        <dbReference type="ARBA" id="ARBA00023015"/>
    </source>
</evidence>
<comment type="caution">
    <text evidence="5">The sequence shown here is derived from an EMBL/GenBank/DDBJ whole genome shotgun (WGS) entry which is preliminary data.</text>
</comment>
<protein>
    <recommendedName>
        <fullName evidence="4">HTH marR-type domain-containing protein</fullName>
    </recommendedName>
</protein>
<proteinExistence type="predicted"/>
<reference evidence="6" key="1">
    <citation type="journal article" date="2019" name="Int. J. Syst. Evol. Microbiol.">
        <title>The Global Catalogue of Microorganisms (GCM) 10K type strain sequencing project: providing services to taxonomists for standard genome sequencing and annotation.</title>
        <authorList>
            <consortium name="The Broad Institute Genomics Platform"/>
            <consortium name="The Broad Institute Genome Sequencing Center for Infectious Disease"/>
            <person name="Wu L."/>
            <person name="Ma J."/>
        </authorList>
    </citation>
    <scope>NUCLEOTIDE SEQUENCE [LARGE SCALE GENOMIC DNA]</scope>
    <source>
        <strain evidence="6">JCM 14370</strain>
    </source>
</reference>
<dbReference type="SMART" id="SM00347">
    <property type="entry name" value="HTH_MARR"/>
    <property type="match status" value="1"/>
</dbReference>
<evidence type="ECO:0000313" key="5">
    <source>
        <dbReference type="EMBL" id="GGJ41348.1"/>
    </source>
</evidence>
<keyword evidence="1" id="KW-0805">Transcription regulation</keyword>
<keyword evidence="6" id="KW-1185">Reference proteome</keyword>
<keyword evidence="3" id="KW-0804">Transcription</keyword>
<dbReference type="SUPFAM" id="SSF46785">
    <property type="entry name" value="Winged helix' DNA-binding domain"/>
    <property type="match status" value="1"/>
</dbReference>
<evidence type="ECO:0000259" key="4">
    <source>
        <dbReference type="PROSITE" id="PS50995"/>
    </source>
</evidence>
<feature type="domain" description="HTH marR-type" evidence="4">
    <location>
        <begin position="1"/>
        <end position="113"/>
    </location>
</feature>
<evidence type="ECO:0000256" key="2">
    <source>
        <dbReference type="ARBA" id="ARBA00023125"/>
    </source>
</evidence>
<dbReference type="PANTHER" id="PTHR42756">
    <property type="entry name" value="TRANSCRIPTIONAL REGULATOR, MARR"/>
    <property type="match status" value="1"/>
</dbReference>
<accession>A0ABQ2D1A0</accession>
<dbReference type="EMBL" id="BMOD01000011">
    <property type="protein sequence ID" value="GGJ41348.1"/>
    <property type="molecule type" value="Genomic_DNA"/>
</dbReference>
<dbReference type="Pfam" id="PF12802">
    <property type="entry name" value="MarR_2"/>
    <property type="match status" value="1"/>
</dbReference>
<dbReference type="Proteomes" id="UP000632222">
    <property type="component" value="Unassembled WGS sequence"/>
</dbReference>
<evidence type="ECO:0000313" key="6">
    <source>
        <dbReference type="Proteomes" id="UP000632222"/>
    </source>
</evidence>
<dbReference type="PROSITE" id="PS50995">
    <property type="entry name" value="HTH_MARR_2"/>
    <property type="match status" value="1"/>
</dbReference>
<dbReference type="PRINTS" id="PR00598">
    <property type="entry name" value="HTHMARR"/>
</dbReference>
<dbReference type="PANTHER" id="PTHR42756:SF1">
    <property type="entry name" value="TRANSCRIPTIONAL REPRESSOR OF EMRAB OPERON"/>
    <property type="match status" value="1"/>
</dbReference>
<dbReference type="InterPro" id="IPR036390">
    <property type="entry name" value="WH_DNA-bd_sf"/>
</dbReference>
<dbReference type="InterPro" id="IPR000835">
    <property type="entry name" value="HTH_MarR-typ"/>
</dbReference>
<sequence length="119" mass="13485">MQEAGHADLGQFHANVFSFVPEQGIQVSELAALARVRKQTMAQAVEELEKWGYVERHPDPADRRGRLVFLTDKGKTVRPLAMAAGQQVEKEWASRTSPEQLDQLRTLLQDLFVSLQQEQ</sequence>
<dbReference type="Gene3D" id="1.10.10.10">
    <property type="entry name" value="Winged helix-like DNA-binding domain superfamily/Winged helix DNA-binding domain"/>
    <property type="match status" value="1"/>
</dbReference>